<dbReference type="AlphaFoldDB" id="A0A2N3HWT3"/>
<evidence type="ECO:0000313" key="2">
    <source>
        <dbReference type="Proteomes" id="UP000233535"/>
    </source>
</evidence>
<dbReference type="Gene3D" id="3.10.450.360">
    <property type="match status" value="1"/>
</dbReference>
<evidence type="ECO:0000313" key="1">
    <source>
        <dbReference type="EMBL" id="PKQ62507.1"/>
    </source>
</evidence>
<accession>A0A2N3HWT3</accession>
<sequence length="135" mass="15886">MDFKNLFRKIFNDPQESLPSQTIIDAFNKQFDTPLNTEWNKTDQFYEAIFYKNELEHIAIYQTNGTYSCLKINLPLESIPATIYQAIKEHGEVMNAIKINYTDIQNFEFIVRDKNLIRYSLLLDAQGKILNKKIV</sequence>
<gene>
    <name evidence="1" type="ORF">BZG02_12340</name>
</gene>
<dbReference type="SUPFAM" id="SSF160574">
    <property type="entry name" value="BT0923-like"/>
    <property type="match status" value="1"/>
</dbReference>
<protein>
    <submittedName>
        <fullName evidence="1">Uncharacterized protein</fullName>
    </submittedName>
</protein>
<proteinExistence type="predicted"/>
<keyword evidence="2" id="KW-1185">Reference proteome</keyword>
<dbReference type="EMBL" id="MVDD01000008">
    <property type="protein sequence ID" value="PKQ62507.1"/>
    <property type="molecule type" value="Genomic_DNA"/>
</dbReference>
<name>A0A2N3HWT3_9BACT</name>
<comment type="caution">
    <text evidence="1">The sequence shown here is derived from an EMBL/GenBank/DDBJ whole genome shotgun (WGS) entry which is preliminary data.</text>
</comment>
<dbReference type="RefSeq" id="WP_101261751.1">
    <property type="nucleotide sequence ID" value="NZ_MVDD01000008.1"/>
</dbReference>
<organism evidence="1 2">
    <name type="scientific">Labilibaculum filiforme</name>
    <dbReference type="NCBI Taxonomy" id="1940526"/>
    <lineage>
        <taxon>Bacteria</taxon>
        <taxon>Pseudomonadati</taxon>
        <taxon>Bacteroidota</taxon>
        <taxon>Bacteroidia</taxon>
        <taxon>Marinilabiliales</taxon>
        <taxon>Marinifilaceae</taxon>
        <taxon>Labilibaculum</taxon>
    </lineage>
</organism>
<reference evidence="1 2" key="1">
    <citation type="journal article" date="2017" name="Front. Microbiol.">
        <title>Labilibaculum manganireducens gen. nov., sp. nov. and Labilibaculum filiforme sp. nov., Novel Bacteroidetes Isolated from Subsurface Sediments of the Baltic Sea.</title>
        <authorList>
            <person name="Vandieken V."/>
            <person name="Marshall I.P."/>
            <person name="Niemann H."/>
            <person name="Engelen B."/>
            <person name="Cypionka H."/>
        </authorList>
    </citation>
    <scope>NUCLEOTIDE SEQUENCE [LARGE SCALE GENOMIC DNA]</scope>
    <source>
        <strain evidence="1 2">59.16B</strain>
    </source>
</reference>
<dbReference type="Proteomes" id="UP000233535">
    <property type="component" value="Unassembled WGS sequence"/>
</dbReference>
<dbReference type="OrthoDB" id="1121502at2"/>